<feature type="region of interest" description="Disordered" evidence="1">
    <location>
        <begin position="54"/>
        <end position="78"/>
    </location>
</feature>
<feature type="compositionally biased region" description="Basic and acidic residues" evidence="1">
    <location>
        <begin position="60"/>
        <end position="78"/>
    </location>
</feature>
<keyword evidence="3" id="KW-1185">Reference proteome</keyword>
<sequence length="78" mass="8697">MSRSRKKSPFTGFTTARSDQPWKAEAARAFRHAAAQALRLDPGGVALPVKRSARVNPWDAPKDGKQRIAEPGWKDLRK</sequence>
<protein>
    <submittedName>
        <fullName evidence="2">Uncharacterized protein</fullName>
    </submittedName>
</protein>
<evidence type="ECO:0000313" key="3">
    <source>
        <dbReference type="Proteomes" id="UP000033202"/>
    </source>
</evidence>
<organism evidence="2 3">
    <name type="scientific">Sphingomonas changbaiensis NBRC 104936</name>
    <dbReference type="NCBI Taxonomy" id="1219043"/>
    <lineage>
        <taxon>Bacteria</taxon>
        <taxon>Pseudomonadati</taxon>
        <taxon>Pseudomonadota</taxon>
        <taxon>Alphaproteobacteria</taxon>
        <taxon>Sphingomonadales</taxon>
        <taxon>Sphingomonadaceae</taxon>
        <taxon>Sphingomonas</taxon>
    </lineage>
</organism>
<evidence type="ECO:0000313" key="2">
    <source>
        <dbReference type="EMBL" id="GAO40496.1"/>
    </source>
</evidence>
<proteinExistence type="predicted"/>
<accession>A0A0E9MSV5</accession>
<comment type="caution">
    <text evidence="2">The sequence shown here is derived from an EMBL/GenBank/DDBJ whole genome shotgun (WGS) entry which is preliminary data.</text>
</comment>
<gene>
    <name evidence="2" type="ORF">SCH01S_48_01580</name>
</gene>
<feature type="region of interest" description="Disordered" evidence="1">
    <location>
        <begin position="1"/>
        <end position="20"/>
    </location>
</feature>
<reference evidence="2 3" key="1">
    <citation type="submission" date="2015-04" db="EMBL/GenBank/DDBJ databases">
        <title>Whole genome shotgun sequence of Sphingomonas changbaiensis NBRC 104936.</title>
        <authorList>
            <person name="Katano-Makiyama Y."/>
            <person name="Hosoyama A."/>
            <person name="Hashimoto M."/>
            <person name="Noguchi M."/>
            <person name="Tsuchikane K."/>
            <person name="Ohji S."/>
            <person name="Yamazoe A."/>
            <person name="Ichikawa N."/>
            <person name="Kimura A."/>
            <person name="Fujita N."/>
        </authorList>
    </citation>
    <scope>NUCLEOTIDE SEQUENCE [LARGE SCALE GENOMIC DNA]</scope>
    <source>
        <strain evidence="2 3">NBRC 104936</strain>
    </source>
</reference>
<evidence type="ECO:0000256" key="1">
    <source>
        <dbReference type="SAM" id="MobiDB-lite"/>
    </source>
</evidence>
<dbReference type="Proteomes" id="UP000033202">
    <property type="component" value="Unassembled WGS sequence"/>
</dbReference>
<dbReference type="EMBL" id="BBWU01000048">
    <property type="protein sequence ID" value="GAO40496.1"/>
    <property type="molecule type" value="Genomic_DNA"/>
</dbReference>
<dbReference type="AlphaFoldDB" id="A0A0E9MSV5"/>
<name>A0A0E9MSV5_9SPHN</name>